<accession>K6GJ29</accession>
<evidence type="ECO:0000256" key="5">
    <source>
        <dbReference type="ARBA" id="ARBA00023136"/>
    </source>
</evidence>
<reference evidence="9 10" key="1">
    <citation type="submission" date="2012-09" db="EMBL/GenBank/DDBJ databases">
        <authorList>
            <person name="Dupont C.L."/>
            <person name="Rusch D.B."/>
            <person name="Lombardo M.-J."/>
            <person name="Novotny M."/>
            <person name="Yee-Greenbaum J."/>
            <person name="Laskin R."/>
        </authorList>
    </citation>
    <scope>NUCLEOTIDE SEQUENCE [LARGE SCALE GENOMIC DNA]</scope>
    <source>
        <strain evidence="9">SAR86E</strain>
    </source>
</reference>
<feature type="transmembrane region" description="Helical" evidence="7">
    <location>
        <begin position="382"/>
        <end position="406"/>
    </location>
</feature>
<organism evidence="9 10">
    <name type="scientific">SAR86 cluster bacterium SAR86E</name>
    <dbReference type="NCBI Taxonomy" id="1208365"/>
    <lineage>
        <taxon>Bacteria</taxon>
        <taxon>Pseudomonadati</taxon>
        <taxon>Pseudomonadota</taxon>
        <taxon>Gammaproteobacteria</taxon>
        <taxon>SAR86 cluster</taxon>
    </lineage>
</organism>
<name>K6GJ29_9GAMM</name>
<keyword evidence="3 7" id="KW-0812">Transmembrane</keyword>
<protein>
    <submittedName>
        <fullName evidence="9">MMPL family protein</fullName>
    </submittedName>
</protein>
<gene>
    <name evidence="9" type="ORF">B273_0262</name>
</gene>
<dbReference type="PANTHER" id="PTHR33406">
    <property type="entry name" value="MEMBRANE PROTEIN MJ1562-RELATED"/>
    <property type="match status" value="1"/>
</dbReference>
<feature type="transmembrane region" description="Helical" evidence="7">
    <location>
        <begin position="350"/>
        <end position="370"/>
    </location>
</feature>
<dbReference type="PROSITE" id="PS50156">
    <property type="entry name" value="SSD"/>
    <property type="match status" value="2"/>
</dbReference>
<keyword evidence="4 7" id="KW-1133">Transmembrane helix</keyword>
<dbReference type="InterPro" id="IPR050545">
    <property type="entry name" value="Mycobact_MmpL"/>
</dbReference>
<dbReference type="Gene3D" id="1.20.1640.10">
    <property type="entry name" value="Multidrug efflux transporter AcrB transmembrane domain"/>
    <property type="match status" value="2"/>
</dbReference>
<dbReference type="Proteomes" id="UP000010310">
    <property type="component" value="Unassembled WGS sequence"/>
</dbReference>
<evidence type="ECO:0000256" key="1">
    <source>
        <dbReference type="ARBA" id="ARBA00004651"/>
    </source>
</evidence>
<feature type="domain" description="SSD" evidence="8">
    <location>
        <begin position="279"/>
        <end position="404"/>
    </location>
</feature>
<evidence type="ECO:0000259" key="8">
    <source>
        <dbReference type="PROSITE" id="PS50156"/>
    </source>
</evidence>
<dbReference type="InterPro" id="IPR000731">
    <property type="entry name" value="SSD"/>
</dbReference>
<feature type="transmembrane region" description="Helical" evidence="7">
    <location>
        <begin position="253"/>
        <end position="272"/>
    </location>
</feature>
<keyword evidence="2" id="KW-1003">Cell membrane</keyword>
<evidence type="ECO:0000256" key="2">
    <source>
        <dbReference type="ARBA" id="ARBA00022475"/>
    </source>
</evidence>
<evidence type="ECO:0000256" key="6">
    <source>
        <dbReference type="SAM" id="Coils"/>
    </source>
</evidence>
<keyword evidence="5 7" id="KW-0472">Membrane</keyword>
<feature type="domain" description="SSD" evidence="8">
    <location>
        <begin position="684"/>
        <end position="810"/>
    </location>
</feature>
<feature type="transmembrane region" description="Helical" evidence="7">
    <location>
        <begin position="432"/>
        <end position="450"/>
    </location>
</feature>
<feature type="transmembrane region" description="Helical" evidence="7">
    <location>
        <begin position="12"/>
        <end position="30"/>
    </location>
</feature>
<dbReference type="STRING" id="1208365.B273_0262"/>
<dbReference type="PANTHER" id="PTHR33406:SF12">
    <property type="entry name" value="BLR2997 PROTEIN"/>
    <property type="match status" value="1"/>
</dbReference>
<sequence>MHKIFRFILNSPSKVMFCIVIIFLATSFGLKNFKLDASSDALVIEGDEAFKIYRETGKIFGNSDFLIITFTPFSDLFSAESLSTIKNIGETIETFAGVQSVLTILDAPIFFQPKVPLADLMDSLKTLETEGVDLNAAKTEIINNPVYSELIISPSGNTTAMQVTLDENKLYRDLIDQRYNLLEIPNLLDSQQKELNQINRQISQINDEEAAERAELISQIRQLLRKYDAAGTLFLGGASMIATDMMSFIKSDLAIFGMGVAIVFCLMLYLFFQSFWFVVLPISNAFVTTAFTASILGLMDWKISVISSNFIALLLILTISLTVHVLVRFTEISKKTDSVDEAIEQALNQMVMPCLFAALTTAIAFLSLIMGDIKPVIEFGKMMSVGMIFAFIFTFTFLPSAMKLVIKSTNTYSLKFIDEIPTALGRFTINQGMKILSLFAILSILMIYGISKLEVENRFIDYFSPETEIYQGMLKLDQELGGTATLDILIDQPSEDPNDDLSFDGDDLFEDDLFEDDSSNASGYWWNATSLAKLEVIHDYLDDIPEMGKVLSVASGIKLARMINDDNDLNDLELALLRSVLPEDIKETLLYSYINQDDSKVRISARVLESAQTLNRKELLEKINFDLVDKFNLESDQFKVTGLAVLYNNMLQSLFSSQIKSLGLVFAAIGLMLLIIFKSIKITLIALTPNLITAGSVLGFLGILNIPLDIMTITVAAISVGMAVDNTIHYLYRYKTEAANINITNDQRVLNSHDSVGRAVFYTATTIAAGFSIFALSSFTPTVLFGLFTAFALMISFFASLTLLPFLLKFSNAFSTQE</sequence>
<evidence type="ECO:0000256" key="3">
    <source>
        <dbReference type="ARBA" id="ARBA00022692"/>
    </source>
</evidence>
<comment type="subcellular location">
    <subcellularLocation>
        <location evidence="1">Cell membrane</location>
        <topology evidence="1">Multi-pass membrane protein</topology>
    </subcellularLocation>
</comment>
<dbReference type="AlphaFoldDB" id="K6GJ29"/>
<evidence type="ECO:0000313" key="10">
    <source>
        <dbReference type="Proteomes" id="UP000010310"/>
    </source>
</evidence>
<dbReference type="PATRIC" id="fig|1208365.4.peg.264"/>
<feature type="transmembrane region" description="Helical" evidence="7">
    <location>
        <begin position="785"/>
        <end position="808"/>
    </location>
</feature>
<feature type="transmembrane region" description="Helical" evidence="7">
    <location>
        <begin position="659"/>
        <end position="677"/>
    </location>
</feature>
<feature type="transmembrane region" description="Helical" evidence="7">
    <location>
        <begin position="310"/>
        <end position="330"/>
    </location>
</feature>
<dbReference type="Pfam" id="PF03176">
    <property type="entry name" value="MMPL"/>
    <property type="match status" value="2"/>
</dbReference>
<keyword evidence="6" id="KW-0175">Coiled coil</keyword>
<dbReference type="GO" id="GO:0005886">
    <property type="term" value="C:plasma membrane"/>
    <property type="evidence" value="ECO:0007669"/>
    <property type="project" value="UniProtKB-SubCell"/>
</dbReference>
<comment type="caution">
    <text evidence="9">The sequence shown here is derived from an EMBL/GenBank/DDBJ whole genome shotgun (WGS) entry which is preliminary data.</text>
</comment>
<dbReference type="InterPro" id="IPR004869">
    <property type="entry name" value="MMPL_dom"/>
</dbReference>
<dbReference type="SUPFAM" id="SSF82866">
    <property type="entry name" value="Multidrug efflux transporter AcrB transmembrane domain"/>
    <property type="match status" value="2"/>
</dbReference>
<dbReference type="EMBL" id="AMWX01000001">
    <property type="protein sequence ID" value="EKO36995.1"/>
    <property type="molecule type" value="Genomic_DNA"/>
</dbReference>
<keyword evidence="10" id="KW-1185">Reference proteome</keyword>
<feature type="transmembrane region" description="Helical" evidence="7">
    <location>
        <begin position="759"/>
        <end position="779"/>
    </location>
</feature>
<evidence type="ECO:0000256" key="7">
    <source>
        <dbReference type="SAM" id="Phobius"/>
    </source>
</evidence>
<proteinExistence type="predicted"/>
<evidence type="ECO:0000256" key="4">
    <source>
        <dbReference type="ARBA" id="ARBA00022989"/>
    </source>
</evidence>
<evidence type="ECO:0000313" key="9">
    <source>
        <dbReference type="EMBL" id="EKO36995.1"/>
    </source>
</evidence>
<feature type="transmembrane region" description="Helical" evidence="7">
    <location>
        <begin position="278"/>
        <end position="298"/>
    </location>
</feature>
<feature type="transmembrane region" description="Helical" evidence="7">
    <location>
        <begin position="697"/>
        <end position="724"/>
    </location>
</feature>
<feature type="coiled-coil region" evidence="6">
    <location>
        <begin position="188"/>
        <end position="226"/>
    </location>
</feature>